<feature type="binding site" evidence="3">
    <location>
        <position position="117"/>
    </location>
    <ligand>
        <name>substrate</name>
    </ligand>
</feature>
<feature type="domain" description="SMP-30/Gluconolactonase/LRE-like region" evidence="4">
    <location>
        <begin position="25"/>
        <end position="274"/>
    </location>
</feature>
<dbReference type="GO" id="GO:0005509">
    <property type="term" value="F:calcium ion binding"/>
    <property type="evidence" value="ECO:0007669"/>
    <property type="project" value="TreeGrafter"/>
</dbReference>
<keyword evidence="3" id="KW-0862">Zinc</keyword>
<dbReference type="OrthoDB" id="9775406at2"/>
<dbReference type="Proteomes" id="UP000035352">
    <property type="component" value="Chromosome"/>
</dbReference>
<protein>
    <submittedName>
        <fullName evidence="5">Gluconolactonase</fullName>
    </submittedName>
</protein>
<feature type="binding site" evidence="3">
    <location>
        <position position="135"/>
    </location>
    <ligand>
        <name>substrate</name>
    </ligand>
</feature>
<evidence type="ECO:0000256" key="3">
    <source>
        <dbReference type="PIRSR" id="PIRSR605511-2"/>
    </source>
</evidence>
<dbReference type="AlphaFoldDB" id="A0A0G3BD10"/>
<comment type="similarity">
    <text evidence="1">Belongs to the SMP-30/CGR1 family.</text>
</comment>
<keyword evidence="6" id="KW-1185">Reference proteome</keyword>
<evidence type="ECO:0000256" key="2">
    <source>
        <dbReference type="PIRSR" id="PIRSR605511-1"/>
    </source>
</evidence>
<dbReference type="Gene3D" id="2.120.10.30">
    <property type="entry name" value="TolB, C-terminal domain"/>
    <property type="match status" value="1"/>
</dbReference>
<feature type="active site" description="Proton donor/acceptor" evidence="2">
    <location>
        <position position="214"/>
    </location>
</feature>
<reference evidence="5 6" key="1">
    <citation type="submission" date="2015-05" db="EMBL/GenBank/DDBJ databases">
        <authorList>
            <person name="Tang B."/>
            <person name="Yu Y."/>
        </authorList>
    </citation>
    <scope>NUCLEOTIDE SEQUENCE [LARGE SCALE GENOMIC DNA]</scope>
    <source>
        <strain evidence="5 6">DSM 7029</strain>
    </source>
</reference>
<dbReference type="EMBL" id="CP011371">
    <property type="protein sequence ID" value="AKJ27237.1"/>
    <property type="molecule type" value="Genomic_DNA"/>
</dbReference>
<dbReference type="PATRIC" id="fig|413882.6.peg.581"/>
<gene>
    <name evidence="5" type="ORF">AAW51_0546</name>
</gene>
<proteinExistence type="inferred from homology"/>
<organism evidence="5 6">
    <name type="scientific">Caldimonas brevitalea</name>
    <dbReference type="NCBI Taxonomy" id="413882"/>
    <lineage>
        <taxon>Bacteria</taxon>
        <taxon>Pseudomonadati</taxon>
        <taxon>Pseudomonadota</taxon>
        <taxon>Betaproteobacteria</taxon>
        <taxon>Burkholderiales</taxon>
        <taxon>Sphaerotilaceae</taxon>
        <taxon>Caldimonas</taxon>
    </lineage>
</organism>
<comment type="cofactor">
    <cofactor evidence="3">
        <name>Zn(2+)</name>
        <dbReference type="ChEBI" id="CHEBI:29105"/>
    </cofactor>
    <text evidence="3">Binds 1 divalent metal cation per subunit.</text>
</comment>
<dbReference type="InterPro" id="IPR013658">
    <property type="entry name" value="SGL"/>
</dbReference>
<dbReference type="KEGG" id="pbh:AAW51_0546"/>
<name>A0A0G3BD10_9BURK</name>
<feature type="binding site" evidence="3">
    <location>
        <position position="27"/>
    </location>
    <ligand>
        <name>a divalent metal cation</name>
        <dbReference type="ChEBI" id="CHEBI:60240"/>
    </ligand>
</feature>
<dbReference type="InterPro" id="IPR011042">
    <property type="entry name" value="6-blade_b-propeller_TolB-like"/>
</dbReference>
<dbReference type="STRING" id="413882.AAW51_0546"/>
<dbReference type="PRINTS" id="PR01790">
    <property type="entry name" value="SMP30FAMILY"/>
</dbReference>
<dbReference type="GO" id="GO:0019853">
    <property type="term" value="P:L-ascorbic acid biosynthetic process"/>
    <property type="evidence" value="ECO:0007669"/>
    <property type="project" value="TreeGrafter"/>
</dbReference>
<evidence type="ECO:0000256" key="1">
    <source>
        <dbReference type="ARBA" id="ARBA00008853"/>
    </source>
</evidence>
<evidence type="ECO:0000313" key="6">
    <source>
        <dbReference type="Proteomes" id="UP000035352"/>
    </source>
</evidence>
<sequence length="308" mass="33636">MASVSCPRPQLLGPVTPVWPAAAILGEGICWSPARQALYWVDILGQRLLRYTPATQRREQWQFEVTVSAVAERREAPGLLVTLQKGFAYFDPDADGGRGHLQPLLEPEPERPGNRFNDGKCDAQGRFWAGTMDHEGEAPTGALYRFDADRRCTRVFDAGFPVTNGPTWSLDGRTLYFNDTARRQIYAFDFDAPTGSLSNQRPWLRFSEADGHPDGMTTDGQGRLWIAHWGGGCVTCHDPITAAELARVPLPTGHITNVAFGGPTLGTLYITSARSKLTEAQLTQQPLAGALFSVETDAVGRPASCYAG</sequence>
<dbReference type="SUPFAM" id="SSF63829">
    <property type="entry name" value="Calcium-dependent phosphotriesterase"/>
    <property type="match status" value="1"/>
</dbReference>
<dbReference type="InterPro" id="IPR005511">
    <property type="entry name" value="SMP-30"/>
</dbReference>
<keyword evidence="3" id="KW-0479">Metal-binding</keyword>
<dbReference type="RefSeq" id="WP_047197313.1">
    <property type="nucleotide sequence ID" value="NZ_CP011371.1"/>
</dbReference>
<feature type="binding site" evidence="3">
    <location>
        <position position="214"/>
    </location>
    <ligand>
        <name>a divalent metal cation</name>
        <dbReference type="ChEBI" id="CHEBI:60240"/>
    </ligand>
</feature>
<dbReference type="PANTHER" id="PTHR10907">
    <property type="entry name" value="REGUCALCIN"/>
    <property type="match status" value="1"/>
</dbReference>
<dbReference type="PANTHER" id="PTHR10907:SF47">
    <property type="entry name" value="REGUCALCIN"/>
    <property type="match status" value="1"/>
</dbReference>
<accession>A0A0G3BD10</accession>
<dbReference type="Pfam" id="PF08450">
    <property type="entry name" value="SGL"/>
    <property type="match status" value="1"/>
</dbReference>
<evidence type="ECO:0000259" key="4">
    <source>
        <dbReference type="Pfam" id="PF08450"/>
    </source>
</evidence>
<evidence type="ECO:0000313" key="5">
    <source>
        <dbReference type="EMBL" id="AKJ27237.1"/>
    </source>
</evidence>
<dbReference type="GO" id="GO:0004341">
    <property type="term" value="F:gluconolactonase activity"/>
    <property type="evidence" value="ECO:0007669"/>
    <property type="project" value="TreeGrafter"/>
</dbReference>
<feature type="binding site" evidence="3">
    <location>
        <position position="115"/>
    </location>
    <ligand>
        <name>substrate</name>
    </ligand>
</feature>
<feature type="binding site" evidence="3">
    <location>
        <position position="164"/>
    </location>
    <ligand>
        <name>a divalent metal cation</name>
        <dbReference type="ChEBI" id="CHEBI:60240"/>
    </ligand>
</feature>